<feature type="compositionally biased region" description="Low complexity" evidence="7">
    <location>
        <begin position="806"/>
        <end position="821"/>
    </location>
</feature>
<dbReference type="Pfam" id="PF21289">
    <property type="entry name" value="EDC4_C"/>
    <property type="match status" value="1"/>
</dbReference>
<evidence type="ECO:0000313" key="9">
    <source>
        <dbReference type="EMBL" id="KYQ90278.1"/>
    </source>
</evidence>
<dbReference type="InParanoid" id="A0A151Z8L3"/>
<feature type="compositionally biased region" description="Polar residues" evidence="7">
    <location>
        <begin position="703"/>
        <end position="718"/>
    </location>
</feature>
<keyword evidence="4" id="KW-0853">WD repeat</keyword>
<dbReference type="SUPFAM" id="SSF50978">
    <property type="entry name" value="WD40 repeat-like"/>
    <property type="match status" value="1"/>
</dbReference>
<accession>A0A151Z8L3</accession>
<feature type="region of interest" description="Disordered" evidence="7">
    <location>
        <begin position="1073"/>
        <end position="1107"/>
    </location>
</feature>
<feature type="region of interest" description="Disordered" evidence="7">
    <location>
        <begin position="763"/>
        <end position="829"/>
    </location>
</feature>
<evidence type="ECO:0000313" key="10">
    <source>
        <dbReference type="Proteomes" id="UP000076078"/>
    </source>
</evidence>
<evidence type="ECO:0000256" key="2">
    <source>
        <dbReference type="ARBA" id="ARBA00009639"/>
    </source>
</evidence>
<feature type="region of interest" description="Disordered" evidence="7">
    <location>
        <begin position="703"/>
        <end position="745"/>
    </location>
</feature>
<feature type="compositionally biased region" description="Polar residues" evidence="7">
    <location>
        <begin position="23"/>
        <end position="45"/>
    </location>
</feature>
<evidence type="ECO:0000256" key="3">
    <source>
        <dbReference type="ARBA" id="ARBA00022490"/>
    </source>
</evidence>
<feature type="compositionally biased region" description="Low complexity" evidence="7">
    <location>
        <begin position="719"/>
        <end position="745"/>
    </location>
</feature>
<keyword evidence="3" id="KW-0963">Cytoplasm</keyword>
<dbReference type="InterPro" id="IPR015943">
    <property type="entry name" value="WD40/YVTN_repeat-like_dom_sf"/>
</dbReference>
<evidence type="ECO:0000256" key="7">
    <source>
        <dbReference type="SAM" id="MobiDB-lite"/>
    </source>
</evidence>
<dbReference type="InterPro" id="IPR036322">
    <property type="entry name" value="WD40_repeat_dom_sf"/>
</dbReference>
<feature type="region of interest" description="Disordered" evidence="7">
    <location>
        <begin position="551"/>
        <end position="675"/>
    </location>
</feature>
<comment type="caution">
    <text evidence="9">The sequence shown here is derived from an EMBL/GenBank/DDBJ whole genome shotgun (WGS) entry which is preliminary data.</text>
</comment>
<evidence type="ECO:0000256" key="4">
    <source>
        <dbReference type="ARBA" id="ARBA00022574"/>
    </source>
</evidence>
<dbReference type="InterPro" id="IPR045152">
    <property type="entry name" value="EDC4-like"/>
</dbReference>
<evidence type="ECO:0000256" key="1">
    <source>
        <dbReference type="ARBA" id="ARBA00004201"/>
    </source>
</evidence>
<dbReference type="PANTHER" id="PTHR15598:SF5">
    <property type="entry name" value="ENHANCER OF MRNA-DECAPPING PROTEIN 4"/>
    <property type="match status" value="1"/>
</dbReference>
<dbReference type="STRING" id="361077.A0A151Z8L3"/>
<feature type="compositionally biased region" description="Polar residues" evidence="7">
    <location>
        <begin position="564"/>
        <end position="575"/>
    </location>
</feature>
<dbReference type="PANTHER" id="PTHR15598">
    <property type="entry name" value="ENHANCER OF MRNA-DECAPPING PROTEIN 4"/>
    <property type="match status" value="1"/>
</dbReference>
<feature type="region of interest" description="Disordered" evidence="7">
    <location>
        <begin position="1"/>
        <end position="89"/>
    </location>
</feature>
<keyword evidence="6" id="KW-0175">Coiled coil</keyword>
<dbReference type="InterPro" id="IPR044938">
    <property type="entry name" value="EDC4_C_sf"/>
</dbReference>
<evidence type="ECO:0000259" key="8">
    <source>
        <dbReference type="Pfam" id="PF21289"/>
    </source>
</evidence>
<evidence type="ECO:0000256" key="6">
    <source>
        <dbReference type="SAM" id="Coils"/>
    </source>
</evidence>
<protein>
    <recommendedName>
        <fullName evidence="8">Enhancer of mRNA-decapping protein 4 C-terminal domain-containing protein</fullName>
    </recommendedName>
</protein>
<dbReference type="Gene3D" id="2.130.10.10">
    <property type="entry name" value="YVTN repeat-like/Quinoprotein amine dehydrogenase"/>
    <property type="match status" value="1"/>
</dbReference>
<feature type="domain" description="Enhancer of mRNA-decapping protein 4 C-terminal" evidence="8">
    <location>
        <begin position="1157"/>
        <end position="1268"/>
    </location>
</feature>
<comment type="subcellular location">
    <subcellularLocation>
        <location evidence="1">Cytoplasm</location>
        <location evidence="1">P-body</location>
    </subcellularLocation>
</comment>
<sequence length="1281" mass="142269">MDKLFQMLSNSMEKQQQQQQQQDSQTTTNMSGSGSQISTAPTPTDNGDDVMRFFRNITPPPSLNNSAANLNTQTNNNNNNNNNNVNTKQPSISSFFHIKPVNEGAKQYSNITHQGMRINGRNISIDSGKLSKVNREIESQTLTIISTKKDNFLGNYITTNTNYICYIIKGKVRILDGSSSNKALIKNDFKEAIDVQFHSESIDIISVCTESDIFIYSISKVSGDTQQIQTLLTCQIPYPSNSVSSGSSKSAHFSFVVWHPTQMGVLAACPMVSVDSQPVYLFNIYAGKDPILKIQAPPKETIYGVCFNADGTKLAICTNEGTVNVYDTSDISSGALEAQLIYSRKYPGSQKRFRFIQFVQENVLLLSTQQTEVLLVRLGLGGNFELVQSITFRPPLHQDYNLVTYRDQYLLIADSNDHKCYCLHLDIPSNHESEPHFDFVTHFDLKSPIFSFTLKSFPYDQVPQNPMMGGQSMVAQREQKNFYIYSFQSVGVYRYRIVLADRYLPSDEYSLSDHQYIQQLDQLDNGEDASGNNIEVSIFKFLDSKFKFGQQGSEETTEGDIDATVNSSTANPSGNQDEDLDMILLTPKSFSSPPPVSLPDPDLQDDSTRNASTTTTTSTTTPKDKKKKKKVNKTKDQLSVNDASLPSPTLSSSSSSTSPLQSPHLTASEKTSTQKDMLSNAVAGGSGVTIVKSKSNQSLGIVGATQQANTSPNQKTTATTSTGKISSPPIPTTTNSNSNTSPLPTQKLKEKVNVTPSFIPPPLNIPVLNPPHKGSAANTSSNSLTPQKALPVPNASLVSPPPQPQQPQVQNTSTTTATTSSMNGSNGDISHLLKEMENSLFNRLEKSMINQFNVIEKERLERENLEREKQEKLLIVVHQTIQSTVKSNLEKIVKKELTTLTQGMEKQIQQSLETTMTKLTVDYMKKITTKATENLTTQLKGTLTSETFETMVQQQIESVFLNYFKSILIPGFEKSCKEMFKNLSFVYSKGFQESIQHQTLTGQAQHLSIQKSIQDEFKLLKDQNDLVMQQLLKDRESLLSDMKSIVQQQQQQQQIPPPPIPQFNNPMMGYHQSSPMGRGSTGMPDMMQYSQYNMSQPPPPPMPQMSSMPNLPINQMQPIPSPQIQSPHTSTPSTVTAQNSLTSANALKLFSQFPALKAFIDKGDYVNALNYSLNASNLSMVVGLCSLLDPVTVLSKQPQLPQNTILSLIQQLTIDLANPNDPETKLRWIKEGLSVFDITNCARPDVAKKIFTSLRNRIDQQLHLQAVYPYYVNSIKNLIKE</sequence>
<name>A0A151Z8L3_TIELA</name>
<reference evidence="9 10" key="1">
    <citation type="submission" date="2015-12" db="EMBL/GenBank/DDBJ databases">
        <title>Dictyostelia acquired genes for synthesis and detection of signals that induce cell-type specialization by lateral gene transfer from prokaryotes.</title>
        <authorList>
            <person name="Gloeckner G."/>
            <person name="Schaap P."/>
        </authorList>
    </citation>
    <scope>NUCLEOTIDE SEQUENCE [LARGE SCALE GENOMIC DNA]</scope>
    <source>
        <strain evidence="9 10">TK</strain>
    </source>
</reference>
<dbReference type="Proteomes" id="UP000076078">
    <property type="component" value="Unassembled WGS sequence"/>
</dbReference>
<dbReference type="InterPro" id="IPR049404">
    <property type="entry name" value="EDC4_C"/>
</dbReference>
<feature type="compositionally biased region" description="Low complexity" evidence="7">
    <location>
        <begin position="63"/>
        <end position="86"/>
    </location>
</feature>
<dbReference type="OMA" id="YHETTEN"/>
<dbReference type="OrthoDB" id="21128at2759"/>
<dbReference type="GO" id="GO:0000932">
    <property type="term" value="C:P-body"/>
    <property type="evidence" value="ECO:0007669"/>
    <property type="project" value="UniProtKB-SubCell"/>
</dbReference>
<dbReference type="EMBL" id="LODT01000037">
    <property type="protein sequence ID" value="KYQ90278.1"/>
    <property type="molecule type" value="Genomic_DNA"/>
</dbReference>
<feature type="coiled-coil region" evidence="6">
    <location>
        <begin position="848"/>
        <end position="875"/>
    </location>
</feature>
<dbReference type="Gene3D" id="1.10.220.100">
    <property type="entry name" value="conserved c-terminal region of ge- 1"/>
    <property type="match status" value="1"/>
</dbReference>
<proteinExistence type="inferred from homology"/>
<organism evidence="9 10">
    <name type="scientific">Tieghemostelium lacteum</name>
    <name type="common">Slime mold</name>
    <name type="synonym">Dictyostelium lacteum</name>
    <dbReference type="NCBI Taxonomy" id="361077"/>
    <lineage>
        <taxon>Eukaryota</taxon>
        <taxon>Amoebozoa</taxon>
        <taxon>Evosea</taxon>
        <taxon>Eumycetozoa</taxon>
        <taxon>Dictyostelia</taxon>
        <taxon>Dictyosteliales</taxon>
        <taxon>Raperosteliaceae</taxon>
        <taxon>Tieghemostelium</taxon>
    </lineage>
</organism>
<dbReference type="GO" id="GO:0031087">
    <property type="term" value="P:deadenylation-independent decapping of nuclear-transcribed mRNA"/>
    <property type="evidence" value="ECO:0007669"/>
    <property type="project" value="InterPro"/>
</dbReference>
<gene>
    <name evidence="9" type="ORF">DLAC_08880</name>
</gene>
<comment type="similarity">
    <text evidence="2">Belongs to the WD repeat EDC4 family.</text>
</comment>
<feature type="compositionally biased region" description="Polar residues" evidence="7">
    <location>
        <begin position="776"/>
        <end position="786"/>
    </location>
</feature>
<feature type="compositionally biased region" description="Low complexity" evidence="7">
    <location>
        <begin position="644"/>
        <end position="666"/>
    </location>
</feature>
<keyword evidence="10" id="KW-1185">Reference proteome</keyword>
<keyword evidence="5" id="KW-0677">Repeat</keyword>
<evidence type="ECO:0000256" key="5">
    <source>
        <dbReference type="ARBA" id="ARBA00022737"/>
    </source>
</evidence>